<evidence type="ECO:0000313" key="4">
    <source>
        <dbReference type="Proteomes" id="UP000007110"/>
    </source>
</evidence>
<dbReference type="PANTHER" id="PTHR19303:SF73">
    <property type="entry name" value="PROTEIN PDC2"/>
    <property type="match status" value="1"/>
</dbReference>
<sequence>MDSQTPISPFFNFSLSMAANANYCNPYRFPSRNMLSLEMKLEVIKMHDQLNMSSRAIVEALGSRGLRCGKTQVLSIIKSKRRWLDNYESNIPLGRKKKSQKTGNEEMNDLLYEWYKDSTARMFPVSGPLLQRKALEIAKQLDNHDFKASNGWLESFQRRHNIVFGNMNAESEGVDTNTVDGWKEEVPEICATCKCSKERVTVMECDNALGEKENPLLIYTAIKQEEEESDGEDAGEPPYPTSIQNFRDFAEKLAEMKAFAVMKGCSGLVEALMEVEAESLKEAESARQSSILDYFKRV</sequence>
<dbReference type="EnsemblMetazoa" id="XM_011665493">
    <property type="protein sequence ID" value="XP_011663795"/>
    <property type="gene ID" value="LOC105438111"/>
</dbReference>
<dbReference type="InParanoid" id="A0A7M7HJY7"/>
<dbReference type="PROSITE" id="PS51253">
    <property type="entry name" value="HTH_CENPB"/>
    <property type="match status" value="1"/>
</dbReference>
<name>A0A7M7HJY7_STRPU</name>
<dbReference type="RefSeq" id="XP_011663795.2">
    <property type="nucleotide sequence ID" value="XM_011665493.2"/>
</dbReference>
<dbReference type="AlphaFoldDB" id="A0A7M7HJY7"/>
<dbReference type="InterPro" id="IPR050863">
    <property type="entry name" value="CenT-Element_Derived"/>
</dbReference>
<evidence type="ECO:0000313" key="3">
    <source>
        <dbReference type="EnsemblMetazoa" id="XP_011663795"/>
    </source>
</evidence>
<dbReference type="Pfam" id="PF03221">
    <property type="entry name" value="HTH_Tnp_Tc5"/>
    <property type="match status" value="1"/>
</dbReference>
<dbReference type="SUPFAM" id="SSF46689">
    <property type="entry name" value="Homeodomain-like"/>
    <property type="match status" value="1"/>
</dbReference>
<protein>
    <recommendedName>
        <fullName evidence="2">HTH CENPB-type domain-containing protein</fullName>
    </recommendedName>
</protein>
<dbReference type="InterPro" id="IPR006600">
    <property type="entry name" value="HTH_CenpB_DNA-bd_dom"/>
</dbReference>
<reference evidence="3" key="2">
    <citation type="submission" date="2021-01" db="UniProtKB">
        <authorList>
            <consortium name="EnsemblMetazoa"/>
        </authorList>
    </citation>
    <scope>IDENTIFICATION</scope>
</reference>
<proteinExistence type="predicted"/>
<reference evidence="4" key="1">
    <citation type="submission" date="2015-02" db="EMBL/GenBank/DDBJ databases">
        <title>Genome sequencing for Strongylocentrotus purpuratus.</title>
        <authorList>
            <person name="Murali S."/>
            <person name="Liu Y."/>
            <person name="Vee V."/>
            <person name="English A."/>
            <person name="Wang M."/>
            <person name="Skinner E."/>
            <person name="Han Y."/>
            <person name="Muzny D.M."/>
            <person name="Worley K.C."/>
            <person name="Gibbs R.A."/>
        </authorList>
    </citation>
    <scope>NUCLEOTIDE SEQUENCE</scope>
</reference>
<dbReference type="GeneID" id="105438111"/>
<evidence type="ECO:0000259" key="2">
    <source>
        <dbReference type="PROSITE" id="PS51253"/>
    </source>
</evidence>
<dbReference type="GO" id="GO:0003677">
    <property type="term" value="F:DNA binding"/>
    <property type="evidence" value="ECO:0007669"/>
    <property type="project" value="UniProtKB-KW"/>
</dbReference>
<dbReference type="InterPro" id="IPR009057">
    <property type="entry name" value="Homeodomain-like_sf"/>
</dbReference>
<dbReference type="OrthoDB" id="125485at2759"/>
<accession>A0A7M7HJY7</accession>
<dbReference type="SMART" id="SM00674">
    <property type="entry name" value="CENPB"/>
    <property type="match status" value="1"/>
</dbReference>
<dbReference type="PANTHER" id="PTHR19303">
    <property type="entry name" value="TRANSPOSON"/>
    <property type="match status" value="1"/>
</dbReference>
<dbReference type="KEGG" id="spu:105438111"/>
<organism evidence="3 4">
    <name type="scientific">Strongylocentrotus purpuratus</name>
    <name type="common">Purple sea urchin</name>
    <dbReference type="NCBI Taxonomy" id="7668"/>
    <lineage>
        <taxon>Eukaryota</taxon>
        <taxon>Metazoa</taxon>
        <taxon>Echinodermata</taxon>
        <taxon>Eleutherozoa</taxon>
        <taxon>Echinozoa</taxon>
        <taxon>Echinoidea</taxon>
        <taxon>Euechinoidea</taxon>
        <taxon>Echinacea</taxon>
        <taxon>Camarodonta</taxon>
        <taxon>Echinidea</taxon>
        <taxon>Strongylocentrotidae</taxon>
        <taxon>Strongylocentrotus</taxon>
    </lineage>
</organism>
<dbReference type="Proteomes" id="UP000007110">
    <property type="component" value="Unassembled WGS sequence"/>
</dbReference>
<keyword evidence="1" id="KW-0238">DNA-binding</keyword>
<dbReference type="Gene3D" id="1.10.10.60">
    <property type="entry name" value="Homeodomain-like"/>
    <property type="match status" value="2"/>
</dbReference>
<keyword evidence="4" id="KW-1185">Reference proteome</keyword>
<evidence type="ECO:0000256" key="1">
    <source>
        <dbReference type="ARBA" id="ARBA00023125"/>
    </source>
</evidence>
<feature type="domain" description="HTH CENPB-type" evidence="2">
    <location>
        <begin position="95"/>
        <end position="166"/>
    </location>
</feature>